<gene>
    <name evidence="2" type="primary">BnaC09g12440D</name>
    <name evidence="2" type="ORF">GSBRNA2T00000064001</name>
</gene>
<organism evidence="2 3">
    <name type="scientific">Brassica napus</name>
    <name type="common">Rape</name>
    <dbReference type="NCBI Taxonomy" id="3708"/>
    <lineage>
        <taxon>Eukaryota</taxon>
        <taxon>Viridiplantae</taxon>
        <taxon>Streptophyta</taxon>
        <taxon>Embryophyta</taxon>
        <taxon>Tracheophyta</taxon>
        <taxon>Spermatophyta</taxon>
        <taxon>Magnoliopsida</taxon>
        <taxon>eudicotyledons</taxon>
        <taxon>Gunneridae</taxon>
        <taxon>Pentapetalae</taxon>
        <taxon>rosids</taxon>
        <taxon>malvids</taxon>
        <taxon>Brassicales</taxon>
        <taxon>Brassicaceae</taxon>
        <taxon>Brassiceae</taxon>
        <taxon>Brassica</taxon>
    </lineage>
</organism>
<dbReference type="AlphaFoldDB" id="A0A078F5H3"/>
<name>A0A078F5H3_BRANA</name>
<evidence type="ECO:0000256" key="1">
    <source>
        <dbReference type="SAM" id="MobiDB-lite"/>
    </source>
</evidence>
<protein>
    <submittedName>
        <fullName evidence="2">BnaC09g12440D protein</fullName>
    </submittedName>
</protein>
<dbReference type="EMBL" id="LK031985">
    <property type="protein sequence ID" value="CDY08352.1"/>
    <property type="molecule type" value="Genomic_DNA"/>
</dbReference>
<dbReference type="Gramene" id="CDY08352">
    <property type="protein sequence ID" value="CDY08352"/>
    <property type="gene ID" value="GSBRNA2T00000064001"/>
</dbReference>
<sequence length="71" mass="7930">MGHGHPQLTGDDETNRASSSRSQNKDMHSEKRKKNTKTGPAVAVEAHSADRRTLFAVVIKLERRKSVFSLK</sequence>
<feature type="region of interest" description="Disordered" evidence="1">
    <location>
        <begin position="1"/>
        <end position="49"/>
    </location>
</feature>
<evidence type="ECO:0000313" key="3">
    <source>
        <dbReference type="Proteomes" id="UP000028999"/>
    </source>
</evidence>
<dbReference type="PaxDb" id="3708-A0A078F5H3"/>
<dbReference type="Proteomes" id="UP000028999">
    <property type="component" value="Unassembled WGS sequence"/>
</dbReference>
<reference evidence="2 3" key="1">
    <citation type="journal article" date="2014" name="Science">
        <title>Plant genetics. Early allopolyploid evolution in the post-Neolithic Brassica napus oilseed genome.</title>
        <authorList>
            <person name="Chalhoub B."/>
            <person name="Denoeud F."/>
            <person name="Liu S."/>
            <person name="Parkin I.A."/>
            <person name="Tang H."/>
            <person name="Wang X."/>
            <person name="Chiquet J."/>
            <person name="Belcram H."/>
            <person name="Tong C."/>
            <person name="Samans B."/>
            <person name="Correa M."/>
            <person name="Da Silva C."/>
            <person name="Just J."/>
            <person name="Falentin C."/>
            <person name="Koh C.S."/>
            <person name="Le Clainche I."/>
            <person name="Bernard M."/>
            <person name="Bento P."/>
            <person name="Noel B."/>
            <person name="Labadie K."/>
            <person name="Alberti A."/>
            <person name="Charles M."/>
            <person name="Arnaud D."/>
            <person name="Guo H."/>
            <person name="Daviaud C."/>
            <person name="Alamery S."/>
            <person name="Jabbari K."/>
            <person name="Zhao M."/>
            <person name="Edger P.P."/>
            <person name="Chelaifa H."/>
            <person name="Tack D."/>
            <person name="Lassalle G."/>
            <person name="Mestiri I."/>
            <person name="Schnel N."/>
            <person name="Le Paslier M.C."/>
            <person name="Fan G."/>
            <person name="Renault V."/>
            <person name="Bayer P.E."/>
            <person name="Golicz A.A."/>
            <person name="Manoli S."/>
            <person name="Lee T.H."/>
            <person name="Thi V.H."/>
            <person name="Chalabi S."/>
            <person name="Hu Q."/>
            <person name="Fan C."/>
            <person name="Tollenaere R."/>
            <person name="Lu Y."/>
            <person name="Battail C."/>
            <person name="Shen J."/>
            <person name="Sidebottom C.H."/>
            <person name="Wang X."/>
            <person name="Canaguier A."/>
            <person name="Chauveau A."/>
            <person name="Berard A."/>
            <person name="Deniot G."/>
            <person name="Guan M."/>
            <person name="Liu Z."/>
            <person name="Sun F."/>
            <person name="Lim Y.P."/>
            <person name="Lyons E."/>
            <person name="Town C.D."/>
            <person name="Bancroft I."/>
            <person name="Wang X."/>
            <person name="Meng J."/>
            <person name="Ma J."/>
            <person name="Pires J.C."/>
            <person name="King G.J."/>
            <person name="Brunel D."/>
            <person name="Delourme R."/>
            <person name="Renard M."/>
            <person name="Aury J.M."/>
            <person name="Adams K.L."/>
            <person name="Batley J."/>
            <person name="Snowdon R.J."/>
            <person name="Tost J."/>
            <person name="Edwards D."/>
            <person name="Zhou Y."/>
            <person name="Hua W."/>
            <person name="Sharpe A.G."/>
            <person name="Paterson A.H."/>
            <person name="Guan C."/>
            <person name="Wincker P."/>
        </authorList>
    </citation>
    <scope>NUCLEOTIDE SEQUENCE [LARGE SCALE GENOMIC DNA]</scope>
    <source>
        <strain evidence="3">cv. Darmor-bzh</strain>
    </source>
</reference>
<keyword evidence="3" id="KW-1185">Reference proteome</keyword>
<evidence type="ECO:0000313" key="2">
    <source>
        <dbReference type="EMBL" id="CDY08352.1"/>
    </source>
</evidence>
<proteinExistence type="predicted"/>
<accession>A0A078F5H3</accession>